<dbReference type="EMBL" id="APPN01000061">
    <property type="protein sequence ID" value="ENV34128.1"/>
    <property type="molecule type" value="Genomic_DNA"/>
</dbReference>
<dbReference type="PATRIC" id="fig|1120926.3.peg.1747"/>
<evidence type="ECO:0000313" key="4">
    <source>
        <dbReference type="Proteomes" id="UP000013117"/>
    </source>
</evidence>
<dbReference type="Pfam" id="PF04717">
    <property type="entry name" value="Phage_base_V"/>
    <property type="match status" value="1"/>
</dbReference>
<dbReference type="HOGENOM" id="CLU_004121_1_3_6"/>
<accession>N8ZQW5</accession>
<sequence length="630" mass="72006">MLNELLGILDKFGLSAEKRPLSALFSSKELNQKLYAQHFSGRSAVNESMRAQLLCFSTDSTIPLKRFIACQIAVDQRTDDGRIFRTTGIITEAVQGASDGALISYLLTIEDPLSLLNHRKNSRVFLNKNEIEVIEILHKEWCQRSRVYAASNQLDLRGLNENYEIKTQITQYNETDFQFLKRLLARISVNFIQKEQHAFVASFSTDIQAKKLSLFDQNQFLNQLSRQNIRFHRSDATERFDSITQISAKRMMQATQVHLQRWRSDFIDQEQTQKTSKHQHSENISNFGSGLELSYAITPASINDLNQKDGADRADILHLEKLAKNQTLMLDQLAKVFVAKSTVRDAEVGCWFELLGYTQIDQHRGADNEYIITSKEFFNQNNLPKDLNYQCQCLVEESNWLDKLVGFNGERQGNILNLQRREVPVLPIYDPILDRPKAHPMHARVTGEQGETVYVDEWSRIKVRYLFSRSEDNVHASNAGSSETDRDSAWVEVLTNFAGKGFGSRYLPRVGELVLLDHIDGDIDRPIVVGRIHESERYPSKFDDKGKLPDTRYLSGVRSQEINASGYNQLRFDDTTGQISAQLQSSYAVSQLNLGKLSHPKEKEKSDDRGEGFELRTDQWGQSGQVLVYC</sequence>
<dbReference type="Gene3D" id="3.55.50.10">
    <property type="entry name" value="Baseplate protein-like domains"/>
    <property type="match status" value="1"/>
</dbReference>
<organism evidence="3 4">
    <name type="scientific">Acinetobacter gerneri DSM 14967 = CIP 107464 = MTCC 9824</name>
    <dbReference type="NCBI Taxonomy" id="1120926"/>
    <lineage>
        <taxon>Bacteria</taxon>
        <taxon>Pseudomonadati</taxon>
        <taxon>Pseudomonadota</taxon>
        <taxon>Gammaproteobacteria</taxon>
        <taxon>Moraxellales</taxon>
        <taxon>Moraxellaceae</taxon>
        <taxon>Acinetobacter</taxon>
    </lineage>
</organism>
<dbReference type="Pfam" id="PF13296">
    <property type="entry name" value="T6SS_Vgr"/>
    <property type="match status" value="1"/>
</dbReference>
<dbReference type="InterPro" id="IPR006533">
    <property type="entry name" value="T6SS_Vgr_RhsGE"/>
</dbReference>
<dbReference type="InterPro" id="IPR028244">
    <property type="entry name" value="T6SS_Rhs_Vgr_dom"/>
</dbReference>
<dbReference type="SUPFAM" id="SSF69255">
    <property type="entry name" value="gp5 N-terminal domain-like"/>
    <property type="match status" value="1"/>
</dbReference>
<evidence type="ECO:0000259" key="2">
    <source>
        <dbReference type="Pfam" id="PF13296"/>
    </source>
</evidence>
<name>N8ZQW5_9GAMM</name>
<proteinExistence type="predicted"/>
<dbReference type="AlphaFoldDB" id="N8ZQW5"/>
<keyword evidence="4" id="KW-1185">Reference proteome</keyword>
<dbReference type="SUPFAM" id="SSF69279">
    <property type="entry name" value="Phage tail proteins"/>
    <property type="match status" value="1"/>
</dbReference>
<evidence type="ECO:0000313" key="3">
    <source>
        <dbReference type="EMBL" id="ENV34128.1"/>
    </source>
</evidence>
<comment type="caution">
    <text evidence="3">The sequence shown here is derived from an EMBL/GenBank/DDBJ whole genome shotgun (WGS) entry which is preliminary data.</text>
</comment>
<gene>
    <name evidence="3" type="ORF">F960_01818</name>
</gene>
<dbReference type="STRING" id="202952.GCA_000747725_01453"/>
<dbReference type="NCBIfam" id="TIGR01646">
    <property type="entry name" value="vgr_GE"/>
    <property type="match status" value="1"/>
</dbReference>
<dbReference type="Gene3D" id="2.40.50.230">
    <property type="entry name" value="Gp5 N-terminal domain"/>
    <property type="match status" value="1"/>
</dbReference>
<dbReference type="Proteomes" id="UP000013117">
    <property type="component" value="Unassembled WGS sequence"/>
</dbReference>
<reference evidence="3 4" key="1">
    <citation type="submission" date="2013-02" db="EMBL/GenBank/DDBJ databases">
        <title>The Genome Sequence of Acinetobacter gerneri CIP 107464.</title>
        <authorList>
            <consortium name="The Broad Institute Genome Sequencing Platform"/>
            <consortium name="The Broad Institute Genome Sequencing Center for Infectious Disease"/>
            <person name="Cerqueira G."/>
            <person name="Feldgarden M."/>
            <person name="Courvalin P."/>
            <person name="Perichon B."/>
            <person name="Grillot-Courvalin C."/>
            <person name="Clermont D."/>
            <person name="Rocha E."/>
            <person name="Yoon E.-J."/>
            <person name="Nemec A."/>
            <person name="Walker B."/>
            <person name="Young S.K."/>
            <person name="Zeng Q."/>
            <person name="Gargeya S."/>
            <person name="Fitzgerald M."/>
            <person name="Haas B."/>
            <person name="Abouelleil A."/>
            <person name="Alvarado L."/>
            <person name="Arachchi H.M."/>
            <person name="Berlin A.M."/>
            <person name="Chapman S.B."/>
            <person name="Dewar J."/>
            <person name="Goldberg J."/>
            <person name="Griggs A."/>
            <person name="Gujja S."/>
            <person name="Hansen M."/>
            <person name="Howarth C."/>
            <person name="Imamovic A."/>
            <person name="Larimer J."/>
            <person name="McCowan C."/>
            <person name="Murphy C."/>
            <person name="Neiman D."/>
            <person name="Pearson M."/>
            <person name="Priest M."/>
            <person name="Roberts A."/>
            <person name="Saif S."/>
            <person name="Shea T."/>
            <person name="Sisk P."/>
            <person name="Sykes S."/>
            <person name="Wortman J."/>
            <person name="Nusbaum C."/>
            <person name="Birren B."/>
        </authorList>
    </citation>
    <scope>NUCLEOTIDE SEQUENCE [LARGE SCALE GENOMIC DNA]</scope>
    <source>
        <strain evidence="3 4">CIP 107464</strain>
    </source>
</reference>
<dbReference type="InterPro" id="IPR037026">
    <property type="entry name" value="Vgr_OB-fold_dom_sf"/>
</dbReference>
<evidence type="ECO:0008006" key="5">
    <source>
        <dbReference type="Google" id="ProtNLM"/>
    </source>
</evidence>
<dbReference type="Gene3D" id="2.30.110.50">
    <property type="match status" value="1"/>
</dbReference>
<feature type="domain" description="Putative type VI secretion system Rhs element associated Vgr" evidence="2">
    <location>
        <begin position="560"/>
        <end position="621"/>
    </location>
</feature>
<dbReference type="InterPro" id="IPR006531">
    <property type="entry name" value="Gp5/Vgr_OB"/>
</dbReference>
<feature type="domain" description="Gp5/Type VI secretion system Vgr protein OB-fold" evidence="1">
    <location>
        <begin position="483"/>
        <end position="532"/>
    </location>
</feature>
<dbReference type="Gene3D" id="4.10.220.110">
    <property type="match status" value="1"/>
</dbReference>
<dbReference type="Pfam" id="PF05954">
    <property type="entry name" value="Phage_GPD"/>
    <property type="match status" value="1"/>
</dbReference>
<evidence type="ECO:0000259" key="1">
    <source>
        <dbReference type="Pfam" id="PF04717"/>
    </source>
</evidence>
<protein>
    <recommendedName>
        <fullName evidence="5">Gp5/Type VI secretion system Vgr protein OB-fold domain-containing protein</fullName>
    </recommendedName>
</protein>
<dbReference type="eggNOG" id="COG3501">
    <property type="taxonomic scope" value="Bacteria"/>
</dbReference>